<dbReference type="Pfam" id="PF13470">
    <property type="entry name" value="PIN_3"/>
    <property type="match status" value="1"/>
</dbReference>
<dbReference type="Proteomes" id="UP001144341">
    <property type="component" value="Unassembled WGS sequence"/>
</dbReference>
<dbReference type="InterPro" id="IPR002716">
    <property type="entry name" value="PIN_dom"/>
</dbReference>
<name>A0ABT4KSE6_9SPHI</name>
<comment type="caution">
    <text evidence="2">The sequence shown here is derived from an EMBL/GenBank/DDBJ whole genome shotgun (WGS) entry which is preliminary data.</text>
</comment>
<evidence type="ECO:0000313" key="2">
    <source>
        <dbReference type="EMBL" id="MCZ4221710.1"/>
    </source>
</evidence>
<gene>
    <name evidence="2" type="ORF">O0931_00210</name>
</gene>
<dbReference type="RefSeq" id="WP_269413549.1">
    <property type="nucleotide sequence ID" value="NZ_JAPWGL010000001.1"/>
</dbReference>
<dbReference type="InterPro" id="IPR029060">
    <property type="entry name" value="PIN-like_dom_sf"/>
</dbReference>
<protein>
    <submittedName>
        <fullName evidence="2">PIN domain-containing protein</fullName>
    </submittedName>
</protein>
<evidence type="ECO:0000259" key="1">
    <source>
        <dbReference type="Pfam" id="PF13470"/>
    </source>
</evidence>
<dbReference type="EMBL" id="JAPWGL010000001">
    <property type="protein sequence ID" value="MCZ4221710.1"/>
    <property type="molecule type" value="Genomic_DNA"/>
</dbReference>
<proteinExistence type="predicted"/>
<dbReference type="SUPFAM" id="SSF88723">
    <property type="entry name" value="PIN domain-like"/>
    <property type="match status" value="1"/>
</dbReference>
<sequence length="139" mass="15919">MIVNNVLIDSDIILDYFLDRKPFSDDSSKILTLCEDRKLNGFVTGIAVANIYYLLRKEHSSKSILEGIKRLLTFLNITIIDKYTILTSIDSEFTDFEDALQNFSAENQGNINAIITRNIKDYKKSNLSILTPNMYLQTL</sequence>
<reference evidence="2" key="1">
    <citation type="submission" date="2022-12" db="EMBL/GenBank/DDBJ databases">
        <title>Genome sequence of SJ11.</title>
        <authorList>
            <person name="Woo H."/>
        </authorList>
    </citation>
    <scope>NUCLEOTIDE SEQUENCE</scope>
    <source>
        <strain evidence="2">SJ11</strain>
    </source>
</reference>
<accession>A0ABT4KSE6</accession>
<feature type="domain" description="PIN" evidence="1">
    <location>
        <begin position="6"/>
        <end position="120"/>
    </location>
</feature>
<organism evidence="2 3">
    <name type="scientific">Pedobacter rhodius</name>
    <dbReference type="NCBI Taxonomy" id="3004098"/>
    <lineage>
        <taxon>Bacteria</taxon>
        <taxon>Pseudomonadati</taxon>
        <taxon>Bacteroidota</taxon>
        <taxon>Sphingobacteriia</taxon>
        <taxon>Sphingobacteriales</taxon>
        <taxon>Sphingobacteriaceae</taxon>
        <taxon>Pedobacter</taxon>
    </lineage>
</organism>
<keyword evidence="3" id="KW-1185">Reference proteome</keyword>
<evidence type="ECO:0000313" key="3">
    <source>
        <dbReference type="Proteomes" id="UP001144341"/>
    </source>
</evidence>